<protein>
    <recommendedName>
        <fullName evidence="4">Nuclear apoptosis-inducing factor 1</fullName>
    </recommendedName>
</protein>
<accession>A0AAU9USS1</accession>
<feature type="compositionally biased region" description="Low complexity" evidence="1">
    <location>
        <begin position="233"/>
        <end position="244"/>
    </location>
</feature>
<reference evidence="2" key="1">
    <citation type="submission" date="2022-03" db="EMBL/GenBank/DDBJ databases">
        <authorList>
            <person name="Tunstrom K."/>
        </authorList>
    </citation>
    <scope>NUCLEOTIDE SEQUENCE</scope>
</reference>
<dbReference type="Proteomes" id="UP001153954">
    <property type="component" value="Unassembled WGS sequence"/>
</dbReference>
<evidence type="ECO:0000313" key="2">
    <source>
        <dbReference type="EMBL" id="CAH2100950.1"/>
    </source>
</evidence>
<keyword evidence="3" id="KW-1185">Reference proteome</keyword>
<dbReference type="EMBL" id="CAKOGL010000023">
    <property type="protein sequence ID" value="CAH2100950.1"/>
    <property type="molecule type" value="Genomic_DNA"/>
</dbReference>
<dbReference type="AlphaFoldDB" id="A0AAU9USS1"/>
<comment type="caution">
    <text evidence="2">The sequence shown here is derived from an EMBL/GenBank/DDBJ whole genome shotgun (WGS) entry which is preliminary data.</text>
</comment>
<name>A0AAU9USS1_EUPED</name>
<evidence type="ECO:0000256" key="1">
    <source>
        <dbReference type="SAM" id="MobiDB-lite"/>
    </source>
</evidence>
<gene>
    <name evidence="2" type="ORF">EEDITHA_LOCUS15756</name>
</gene>
<evidence type="ECO:0000313" key="3">
    <source>
        <dbReference type="Proteomes" id="UP001153954"/>
    </source>
</evidence>
<organism evidence="2 3">
    <name type="scientific">Euphydryas editha</name>
    <name type="common">Edith's checkerspot</name>
    <dbReference type="NCBI Taxonomy" id="104508"/>
    <lineage>
        <taxon>Eukaryota</taxon>
        <taxon>Metazoa</taxon>
        <taxon>Ecdysozoa</taxon>
        <taxon>Arthropoda</taxon>
        <taxon>Hexapoda</taxon>
        <taxon>Insecta</taxon>
        <taxon>Pterygota</taxon>
        <taxon>Neoptera</taxon>
        <taxon>Endopterygota</taxon>
        <taxon>Lepidoptera</taxon>
        <taxon>Glossata</taxon>
        <taxon>Ditrysia</taxon>
        <taxon>Papilionoidea</taxon>
        <taxon>Nymphalidae</taxon>
        <taxon>Nymphalinae</taxon>
        <taxon>Euphydryas</taxon>
    </lineage>
</organism>
<evidence type="ECO:0008006" key="4">
    <source>
        <dbReference type="Google" id="ProtNLM"/>
    </source>
</evidence>
<sequence length="299" mass="32712">MEGGNRIRFIPTYGKTKTGTSMKLAGIWESPSTLRDQLRLTPATSLDDESSEYLRCDGSSYHDEGKNSDMDTEKFPLVLSATEWQQIKLNENSKNASHSYAAENFQSSFTHKDAQKHWEEIAQTLISIPGANIDWKAWRKTWQDYLSKTKSKSAAIKKIRSGTGGSPPPPNPLDQFEEGVAALFHPYAVATASSESSVVFNFKDKVIWPPPIIYAGETEAGDDGKTAASTEMQPPTTGTQPPLTNSGGKTPPKIPPDEALDRVASMLGALCSVFTVEFGGDREELVPSVEIQNVEILDV</sequence>
<proteinExistence type="predicted"/>
<feature type="region of interest" description="Disordered" evidence="1">
    <location>
        <begin position="217"/>
        <end position="257"/>
    </location>
</feature>